<accession>A0A538THD8</accession>
<keyword evidence="3" id="KW-0804">Transcription</keyword>
<dbReference type="PANTHER" id="PTHR43132">
    <property type="entry name" value="ARSENICAL RESISTANCE OPERON REPRESSOR ARSR-RELATED"/>
    <property type="match status" value="1"/>
</dbReference>
<organism evidence="6 7">
    <name type="scientific">Eiseniibacteriota bacterium</name>
    <dbReference type="NCBI Taxonomy" id="2212470"/>
    <lineage>
        <taxon>Bacteria</taxon>
        <taxon>Candidatus Eiseniibacteriota</taxon>
    </lineage>
</organism>
<evidence type="ECO:0000256" key="1">
    <source>
        <dbReference type="ARBA" id="ARBA00023015"/>
    </source>
</evidence>
<sequence>MEDVRRLKAGIFQALAHPTRLAILELLGEGELPVGAILERLGIEQANASQHLSTLRARRVVSNRKEANQVFYSVRDPLLLEVLDIMRRYAKAHLEEDVALLQELKAEVGSRSSARRRALGGRRRRVIRTPARRAPAARGKT</sequence>
<dbReference type="Gene3D" id="1.10.10.10">
    <property type="entry name" value="Winged helix-like DNA-binding domain superfamily/Winged helix DNA-binding domain"/>
    <property type="match status" value="1"/>
</dbReference>
<dbReference type="CDD" id="cd00090">
    <property type="entry name" value="HTH_ARSR"/>
    <property type="match status" value="1"/>
</dbReference>
<dbReference type="Pfam" id="PF12840">
    <property type="entry name" value="HTH_20"/>
    <property type="match status" value="1"/>
</dbReference>
<dbReference type="AlphaFoldDB" id="A0A538THD8"/>
<dbReference type="SMART" id="SM00418">
    <property type="entry name" value="HTH_ARSR"/>
    <property type="match status" value="1"/>
</dbReference>
<feature type="compositionally biased region" description="Basic residues" evidence="4">
    <location>
        <begin position="115"/>
        <end position="131"/>
    </location>
</feature>
<evidence type="ECO:0000313" key="6">
    <source>
        <dbReference type="EMBL" id="TMQ63033.1"/>
    </source>
</evidence>
<keyword evidence="2" id="KW-0238">DNA-binding</keyword>
<dbReference type="PANTHER" id="PTHR43132:SF2">
    <property type="entry name" value="ARSENICAL RESISTANCE OPERON REPRESSOR ARSR-RELATED"/>
    <property type="match status" value="1"/>
</dbReference>
<dbReference type="InterPro" id="IPR011991">
    <property type="entry name" value="ArsR-like_HTH"/>
</dbReference>
<keyword evidence="1" id="KW-0805">Transcription regulation</keyword>
<dbReference type="PROSITE" id="PS50987">
    <property type="entry name" value="HTH_ARSR_2"/>
    <property type="match status" value="1"/>
</dbReference>
<evidence type="ECO:0000313" key="7">
    <source>
        <dbReference type="Proteomes" id="UP000316609"/>
    </source>
</evidence>
<dbReference type="InterPro" id="IPR051011">
    <property type="entry name" value="Metal_resp_trans_reg"/>
</dbReference>
<evidence type="ECO:0000256" key="2">
    <source>
        <dbReference type="ARBA" id="ARBA00023125"/>
    </source>
</evidence>
<dbReference type="NCBIfam" id="NF033788">
    <property type="entry name" value="HTH_metalloreg"/>
    <property type="match status" value="1"/>
</dbReference>
<gene>
    <name evidence="6" type="ORF">E6K78_10990</name>
</gene>
<dbReference type="InterPro" id="IPR001845">
    <property type="entry name" value="HTH_ArsR_DNA-bd_dom"/>
</dbReference>
<reference evidence="6 7" key="1">
    <citation type="journal article" date="2019" name="Nat. Microbiol.">
        <title>Mediterranean grassland soil C-N compound turnover is dependent on rainfall and depth, and is mediated by genomically divergent microorganisms.</title>
        <authorList>
            <person name="Diamond S."/>
            <person name="Andeer P.F."/>
            <person name="Li Z."/>
            <person name="Crits-Christoph A."/>
            <person name="Burstein D."/>
            <person name="Anantharaman K."/>
            <person name="Lane K.R."/>
            <person name="Thomas B.C."/>
            <person name="Pan C."/>
            <person name="Northen T.R."/>
            <person name="Banfield J.F."/>
        </authorList>
    </citation>
    <scope>NUCLEOTIDE SEQUENCE [LARGE SCALE GENOMIC DNA]</scope>
    <source>
        <strain evidence="6">WS_8</strain>
    </source>
</reference>
<dbReference type="PRINTS" id="PR00778">
    <property type="entry name" value="HTHARSR"/>
</dbReference>
<feature type="region of interest" description="Disordered" evidence="4">
    <location>
        <begin position="115"/>
        <end position="141"/>
    </location>
</feature>
<dbReference type="Proteomes" id="UP000316609">
    <property type="component" value="Unassembled WGS sequence"/>
</dbReference>
<dbReference type="GO" id="GO:0003677">
    <property type="term" value="F:DNA binding"/>
    <property type="evidence" value="ECO:0007669"/>
    <property type="project" value="UniProtKB-KW"/>
</dbReference>
<evidence type="ECO:0000259" key="5">
    <source>
        <dbReference type="PROSITE" id="PS50987"/>
    </source>
</evidence>
<name>A0A538THD8_UNCEI</name>
<evidence type="ECO:0000256" key="3">
    <source>
        <dbReference type="ARBA" id="ARBA00023163"/>
    </source>
</evidence>
<feature type="compositionally biased region" description="Low complexity" evidence="4">
    <location>
        <begin position="132"/>
        <end position="141"/>
    </location>
</feature>
<dbReference type="GO" id="GO:0003700">
    <property type="term" value="F:DNA-binding transcription factor activity"/>
    <property type="evidence" value="ECO:0007669"/>
    <property type="project" value="InterPro"/>
</dbReference>
<dbReference type="EMBL" id="VBOY01000118">
    <property type="protein sequence ID" value="TMQ63033.1"/>
    <property type="molecule type" value="Genomic_DNA"/>
</dbReference>
<proteinExistence type="predicted"/>
<dbReference type="InterPro" id="IPR036388">
    <property type="entry name" value="WH-like_DNA-bd_sf"/>
</dbReference>
<comment type="caution">
    <text evidence="6">The sequence shown here is derived from an EMBL/GenBank/DDBJ whole genome shotgun (WGS) entry which is preliminary data.</text>
</comment>
<feature type="domain" description="HTH arsR-type" evidence="5">
    <location>
        <begin position="1"/>
        <end position="94"/>
    </location>
</feature>
<dbReference type="SUPFAM" id="SSF46785">
    <property type="entry name" value="Winged helix' DNA-binding domain"/>
    <property type="match status" value="1"/>
</dbReference>
<dbReference type="InterPro" id="IPR036390">
    <property type="entry name" value="WH_DNA-bd_sf"/>
</dbReference>
<protein>
    <submittedName>
        <fullName evidence="6">Winged helix-turn-helix transcriptional regulator</fullName>
    </submittedName>
</protein>
<evidence type="ECO:0000256" key="4">
    <source>
        <dbReference type="SAM" id="MobiDB-lite"/>
    </source>
</evidence>